<dbReference type="GO" id="GO:0004842">
    <property type="term" value="F:ubiquitin-protein transferase activity"/>
    <property type="evidence" value="ECO:0007669"/>
    <property type="project" value="InterPro"/>
</dbReference>
<feature type="region of interest" description="Disordered" evidence="1">
    <location>
        <begin position="413"/>
        <end position="496"/>
    </location>
</feature>
<evidence type="ECO:0000313" key="3">
    <source>
        <dbReference type="EMBL" id="KAA6394545.1"/>
    </source>
</evidence>
<sequence length="825" mass="93163">MATSNSYISMSKFFAEPCSHNNEFGVGLCNVLRQKQSLGPQFMNRSEDIFQVEFDEQKNKKQFVVLYAEAGKNEDIDELLMGLGRTENIKVCVKLAEPRPYFWLKFVGIVRSEADIKQYTKQEISSSNDFYDLLNGISTDQSKSVESQQSTVSSDTQTSPSPQSSQQSQKLDQIIRENNSSNIRPSPPPRYQSPPKGSSPVITRVPSPPLPPIPQPPLSNIIQPLTYTTNNQTQPPSPTKKKYQQPIVRSSSPPLSNSQSPHLQNISQSRSSPVVSSFKPVVQQESIPIDNNNNVDKNKNFKDTTDSLNFQFIEPPSSEQKEQKSDQLQIDPLLYLQQQTYVNPAQQINIIPQQISTNPTSIQQFPYVSPSIINKAAPFGTQSQLGIDSHPLQTDSRSSTQSQLAIDTFNISLTRGSPQLPGSPNQSLRIRRPLSPPYLNTLPQDSRQYKTLPSHPTNPFLQSETIQTEHPSQNQQQGQNTVTKHSPPPPSQIIQSPLNTYNIQSPLNTYNIQSPLNTQNIQSPLSTQINHNLFNLNIQPSNVQHISKTNSSPILNPTAQYSQNPSAQYSQNPSAQYSQNPSVQYSQNPSVQYRENPTAQYRQNNTTQYIQNPTAQYIQNPHSQPIQNTIMHHIQNPVAQQYQNPVQNPPHPNVHYSPPPPIIKRSPNPPNVQQQNTQYSQIQQSQNIPALQSYPQNINTQPLQYSPNQNNNQQKAFQPFQQVNIPPNIHNGGYLHPPIRKISIPEGFICPITKKIFIQPVLCSDNCFYSIGPLQVYLREHQNFLPTNCKQNTLPQRNQRDLAFENEIQQFANSVSRTVQQLFDQ</sequence>
<feature type="compositionally biased region" description="Low complexity" evidence="1">
    <location>
        <begin position="671"/>
        <end position="685"/>
    </location>
</feature>
<gene>
    <name evidence="3" type="ORF">EZS28_009927</name>
</gene>
<dbReference type="OrthoDB" id="8300686at2759"/>
<dbReference type="GO" id="GO:0016567">
    <property type="term" value="P:protein ubiquitination"/>
    <property type="evidence" value="ECO:0007669"/>
    <property type="project" value="InterPro"/>
</dbReference>
<feature type="domain" description="U-box" evidence="2">
    <location>
        <begin position="744"/>
        <end position="813"/>
    </location>
</feature>
<feature type="compositionally biased region" description="Low complexity" evidence="1">
    <location>
        <begin position="218"/>
        <end position="234"/>
    </location>
</feature>
<evidence type="ECO:0000256" key="1">
    <source>
        <dbReference type="SAM" id="MobiDB-lite"/>
    </source>
</evidence>
<proteinExistence type="predicted"/>
<protein>
    <recommendedName>
        <fullName evidence="2">U-box domain-containing protein</fullName>
    </recommendedName>
</protein>
<dbReference type="EMBL" id="SNRW01001914">
    <property type="protein sequence ID" value="KAA6394545.1"/>
    <property type="molecule type" value="Genomic_DNA"/>
</dbReference>
<feature type="compositionally biased region" description="Polar residues" evidence="1">
    <location>
        <begin position="441"/>
        <end position="484"/>
    </location>
</feature>
<evidence type="ECO:0000259" key="2">
    <source>
        <dbReference type="Pfam" id="PF04564"/>
    </source>
</evidence>
<feature type="region of interest" description="Disordered" evidence="1">
    <location>
        <begin position="642"/>
        <end position="685"/>
    </location>
</feature>
<name>A0A5J4WJQ3_9EUKA</name>
<feature type="region of interest" description="Disordered" evidence="1">
    <location>
        <begin position="547"/>
        <end position="589"/>
    </location>
</feature>
<comment type="caution">
    <text evidence="3">The sequence shown here is derived from an EMBL/GenBank/DDBJ whole genome shotgun (WGS) entry which is preliminary data.</text>
</comment>
<feature type="compositionally biased region" description="Low complexity" evidence="1">
    <location>
        <begin position="141"/>
        <end position="184"/>
    </location>
</feature>
<dbReference type="SUPFAM" id="SSF57850">
    <property type="entry name" value="RING/U-box"/>
    <property type="match status" value="1"/>
</dbReference>
<dbReference type="InterPro" id="IPR013083">
    <property type="entry name" value="Znf_RING/FYVE/PHD"/>
</dbReference>
<feature type="compositionally biased region" description="Low complexity" evidence="1">
    <location>
        <begin position="250"/>
        <end position="278"/>
    </location>
</feature>
<dbReference type="Proteomes" id="UP000324800">
    <property type="component" value="Unassembled WGS sequence"/>
</dbReference>
<feature type="compositionally biased region" description="Pro residues" evidence="1">
    <location>
        <begin position="206"/>
        <end position="217"/>
    </location>
</feature>
<dbReference type="Pfam" id="PF04564">
    <property type="entry name" value="U-box"/>
    <property type="match status" value="1"/>
</dbReference>
<dbReference type="AlphaFoldDB" id="A0A5J4WJQ3"/>
<feature type="compositionally biased region" description="Pro residues" evidence="1">
    <location>
        <begin position="647"/>
        <end position="670"/>
    </location>
</feature>
<feature type="region of interest" description="Disordered" evidence="1">
    <location>
        <begin position="141"/>
        <end position="278"/>
    </location>
</feature>
<organism evidence="3 4">
    <name type="scientific">Streblomastix strix</name>
    <dbReference type="NCBI Taxonomy" id="222440"/>
    <lineage>
        <taxon>Eukaryota</taxon>
        <taxon>Metamonada</taxon>
        <taxon>Preaxostyla</taxon>
        <taxon>Oxymonadida</taxon>
        <taxon>Streblomastigidae</taxon>
        <taxon>Streblomastix</taxon>
    </lineage>
</organism>
<accession>A0A5J4WJQ3</accession>
<dbReference type="Gene3D" id="3.30.40.10">
    <property type="entry name" value="Zinc/RING finger domain, C3HC4 (zinc finger)"/>
    <property type="match status" value="1"/>
</dbReference>
<reference evidence="3 4" key="1">
    <citation type="submission" date="2019-03" db="EMBL/GenBank/DDBJ databases">
        <title>Single cell metagenomics reveals metabolic interactions within the superorganism composed of flagellate Streblomastix strix and complex community of Bacteroidetes bacteria on its surface.</title>
        <authorList>
            <person name="Treitli S.C."/>
            <person name="Kolisko M."/>
            <person name="Husnik F."/>
            <person name="Keeling P."/>
            <person name="Hampl V."/>
        </authorList>
    </citation>
    <scope>NUCLEOTIDE SEQUENCE [LARGE SCALE GENOMIC DNA]</scope>
    <source>
        <strain evidence="3">ST1C</strain>
    </source>
</reference>
<dbReference type="InterPro" id="IPR003613">
    <property type="entry name" value="Ubox_domain"/>
</dbReference>
<evidence type="ECO:0000313" key="4">
    <source>
        <dbReference type="Proteomes" id="UP000324800"/>
    </source>
</evidence>
<feature type="compositionally biased region" description="Polar residues" evidence="1">
    <location>
        <begin position="413"/>
        <end position="428"/>
    </location>
</feature>